<keyword evidence="7" id="KW-0378">Hydrolase</keyword>
<keyword evidence="2 7" id="KW-0808">Transferase</keyword>
<keyword evidence="6 7" id="KW-0902">Two-component regulatory system</keyword>
<keyword evidence="3 7" id="KW-0547">Nucleotide-binding</keyword>
<dbReference type="EMBL" id="LNQN01000002">
    <property type="protein sequence ID" value="KSU83088.1"/>
    <property type="molecule type" value="Genomic_DNA"/>
</dbReference>
<sequence length="386" mass="44232">MAAKTQIDPKLLDGILTETINTVKVSQTQVFDISEESRQEFLRLAKELDDVKEKALEAIDRSDLLEEKSKIARSKLAQVSKHFEKYSEGDIREAYESANAIQIEMSIARQTEKQLREKRDDLERRLNGLKETVSKAESLVGQISVVLNYLSGDLLKINELVEDAKQKQEFGLQIIEAQEEERRRVSREIHDGPAQLMANVLIRSELVEKVFKEKGTQAAVSEIRDLREMVRASLREVRRIIYDLRPMALDDLGLIPTLKKYLRNVQESTGIEIELVSMGNERRFHTKMEIALFRLIQEAVQNSCKHADPKNISVKIEFTDRKVSLFIKDDGKGFDAQGQQKTNSFGLIGMRERVELLEGTLRIQSRLNYGTGVYIQIPIRDREGSE</sequence>
<accession>A0A0V8J8V6</accession>
<evidence type="ECO:0000256" key="1">
    <source>
        <dbReference type="ARBA" id="ARBA00000085"/>
    </source>
</evidence>
<keyword evidence="5 7" id="KW-0067">ATP-binding</keyword>
<dbReference type="SMART" id="SM00387">
    <property type="entry name" value="HATPase_c"/>
    <property type="match status" value="1"/>
</dbReference>
<dbReference type="InterPro" id="IPR005467">
    <property type="entry name" value="His_kinase_dom"/>
</dbReference>
<keyword evidence="4 7" id="KW-0418">Kinase</keyword>
<dbReference type="GO" id="GO:0016020">
    <property type="term" value="C:membrane"/>
    <property type="evidence" value="ECO:0007669"/>
    <property type="project" value="InterPro"/>
</dbReference>
<keyword evidence="7" id="KW-0904">Protein phosphatase</keyword>
<dbReference type="GO" id="GO:0005524">
    <property type="term" value="F:ATP binding"/>
    <property type="evidence" value="ECO:0007669"/>
    <property type="project" value="UniProtKB-UniRule"/>
</dbReference>
<dbReference type="CDD" id="cd16917">
    <property type="entry name" value="HATPase_UhpB-NarQ-NarX-like"/>
    <property type="match status" value="1"/>
</dbReference>
<dbReference type="Gene3D" id="3.30.565.10">
    <property type="entry name" value="Histidine kinase-like ATPase, C-terminal domain"/>
    <property type="match status" value="1"/>
</dbReference>
<comment type="subcellular location">
    <subcellularLocation>
        <location evidence="7">Cytoplasm</location>
    </subcellularLocation>
</comment>
<dbReference type="GO" id="GO:0000155">
    <property type="term" value="F:phosphorelay sensor kinase activity"/>
    <property type="evidence" value="ECO:0007669"/>
    <property type="project" value="UniProtKB-UniRule"/>
</dbReference>
<dbReference type="PROSITE" id="PS50109">
    <property type="entry name" value="HIS_KIN"/>
    <property type="match status" value="1"/>
</dbReference>
<dbReference type="PANTHER" id="PTHR24421:SF55">
    <property type="entry name" value="SENSOR HISTIDINE KINASE YDFH"/>
    <property type="match status" value="1"/>
</dbReference>
<dbReference type="Pfam" id="PF05384">
    <property type="entry name" value="DegS"/>
    <property type="match status" value="1"/>
</dbReference>
<feature type="coiled-coil region" evidence="8">
    <location>
        <begin position="34"/>
        <end position="68"/>
    </location>
</feature>
<evidence type="ECO:0000256" key="8">
    <source>
        <dbReference type="SAM" id="Coils"/>
    </source>
</evidence>
<evidence type="ECO:0000256" key="7">
    <source>
        <dbReference type="PIRNR" id="PIRNR003169"/>
    </source>
</evidence>
<dbReference type="Pfam" id="PF02518">
    <property type="entry name" value="HATPase_c"/>
    <property type="match status" value="1"/>
</dbReference>
<organism evidence="10 11">
    <name type="scientific">Fictibacillus enclensis</name>
    <dbReference type="NCBI Taxonomy" id="1017270"/>
    <lineage>
        <taxon>Bacteria</taxon>
        <taxon>Bacillati</taxon>
        <taxon>Bacillota</taxon>
        <taxon>Bacilli</taxon>
        <taxon>Bacillales</taxon>
        <taxon>Fictibacillaceae</taxon>
        <taxon>Fictibacillus</taxon>
    </lineage>
</organism>
<dbReference type="GO" id="GO:0046983">
    <property type="term" value="F:protein dimerization activity"/>
    <property type="evidence" value="ECO:0007669"/>
    <property type="project" value="InterPro"/>
</dbReference>
<comment type="catalytic activity">
    <reaction evidence="1 7">
        <text>ATP + protein L-histidine = ADP + protein N-phospho-L-histidine.</text>
        <dbReference type="EC" id="2.7.13.3"/>
    </reaction>
</comment>
<dbReference type="PIRSF" id="PIRSF003169">
    <property type="entry name" value="STHK_DegS"/>
    <property type="match status" value="1"/>
</dbReference>
<dbReference type="EC" id="2.7.13.3" evidence="7"/>
<name>A0A0V8J8V6_9BACL</name>
<dbReference type="SUPFAM" id="SSF55874">
    <property type="entry name" value="ATPase domain of HSP90 chaperone/DNA topoisomerase II/histidine kinase"/>
    <property type="match status" value="1"/>
</dbReference>
<protein>
    <recommendedName>
        <fullName evidence="7">Signal transduction histidine-protein kinase/phosphatase DegS</fullName>
        <ecNumber evidence="7">2.7.13.3</ecNumber>
        <ecNumber evidence="7">3.1.3.-</ecNumber>
    </recommendedName>
</protein>
<dbReference type="EC" id="3.1.3.-" evidence="7"/>
<feature type="domain" description="Histidine kinase" evidence="9">
    <location>
        <begin position="184"/>
        <end position="381"/>
    </location>
</feature>
<comment type="function">
    <text evidence="7">Member of the two-component regulatory system DegS/DegU, which plays an important role in the transition growth phase.</text>
</comment>
<reference evidence="10 11" key="1">
    <citation type="journal article" date="2014" name="Antonie Van Leeuwenhoek">
        <title>Fictibacillus enclensis sp. nov., isolated from marine sediment.</title>
        <authorList>
            <person name="Dastager S.G."/>
            <person name="Mawlankar R."/>
            <person name="Srinivasan K."/>
            <person name="Tang S.K."/>
            <person name="Lee J.C."/>
            <person name="Ramana V.V."/>
            <person name="Shouche Y.S."/>
        </authorList>
    </citation>
    <scope>NUCLEOTIDE SEQUENCE [LARGE SCALE GENOMIC DNA]</scope>
    <source>
        <strain evidence="10 11">NIO-1003</strain>
    </source>
</reference>
<evidence type="ECO:0000259" key="9">
    <source>
        <dbReference type="PROSITE" id="PS50109"/>
    </source>
</evidence>
<evidence type="ECO:0000313" key="11">
    <source>
        <dbReference type="Proteomes" id="UP000054099"/>
    </source>
</evidence>
<dbReference type="PANTHER" id="PTHR24421">
    <property type="entry name" value="NITRATE/NITRITE SENSOR PROTEIN NARX-RELATED"/>
    <property type="match status" value="1"/>
</dbReference>
<dbReference type="InterPro" id="IPR050482">
    <property type="entry name" value="Sensor_HK_TwoCompSys"/>
</dbReference>
<evidence type="ECO:0000256" key="5">
    <source>
        <dbReference type="ARBA" id="ARBA00022840"/>
    </source>
</evidence>
<keyword evidence="8" id="KW-0175">Coiled coil</keyword>
<dbReference type="GO" id="GO:0005737">
    <property type="term" value="C:cytoplasm"/>
    <property type="evidence" value="ECO:0007669"/>
    <property type="project" value="UniProtKB-SubCell"/>
</dbReference>
<evidence type="ECO:0000256" key="4">
    <source>
        <dbReference type="ARBA" id="ARBA00022777"/>
    </source>
</evidence>
<dbReference type="RefSeq" id="WP_061971871.1">
    <property type="nucleotide sequence ID" value="NZ_FMAV01000002.1"/>
</dbReference>
<dbReference type="InterPro" id="IPR008595">
    <property type="entry name" value="DegS"/>
</dbReference>
<dbReference type="AlphaFoldDB" id="A0A0V8J8V6"/>
<dbReference type="InterPro" id="IPR011712">
    <property type="entry name" value="Sig_transdc_His_kin_sub3_dim/P"/>
</dbReference>
<evidence type="ECO:0000256" key="3">
    <source>
        <dbReference type="ARBA" id="ARBA00022741"/>
    </source>
</evidence>
<dbReference type="InterPro" id="IPR036890">
    <property type="entry name" value="HATPase_C_sf"/>
</dbReference>
<dbReference type="Proteomes" id="UP000054099">
    <property type="component" value="Unassembled WGS sequence"/>
</dbReference>
<dbReference type="GO" id="GO:0004721">
    <property type="term" value="F:phosphoprotein phosphatase activity"/>
    <property type="evidence" value="ECO:0007669"/>
    <property type="project" value="UniProtKB-UniRule"/>
</dbReference>
<dbReference type="OrthoDB" id="9781904at2"/>
<dbReference type="Pfam" id="PF07730">
    <property type="entry name" value="HisKA_3"/>
    <property type="match status" value="1"/>
</dbReference>
<feature type="coiled-coil region" evidence="8">
    <location>
        <begin position="105"/>
        <end position="139"/>
    </location>
</feature>
<proteinExistence type="predicted"/>
<gene>
    <name evidence="10" type="ORF">AS030_10900</name>
</gene>
<dbReference type="InterPro" id="IPR003594">
    <property type="entry name" value="HATPase_dom"/>
</dbReference>
<evidence type="ECO:0000313" key="10">
    <source>
        <dbReference type="EMBL" id="KSU83088.1"/>
    </source>
</evidence>
<dbReference type="Gene3D" id="1.20.5.1930">
    <property type="match status" value="1"/>
</dbReference>
<keyword evidence="7" id="KW-0963">Cytoplasm</keyword>
<evidence type="ECO:0000256" key="2">
    <source>
        <dbReference type="ARBA" id="ARBA00022679"/>
    </source>
</evidence>
<dbReference type="InterPro" id="IPR016381">
    <property type="entry name" value="Sig_transdc_His_kinase_DegS"/>
</dbReference>
<evidence type="ECO:0000256" key="6">
    <source>
        <dbReference type="ARBA" id="ARBA00023012"/>
    </source>
</evidence>
<comment type="caution">
    <text evidence="10">The sequence shown here is derived from an EMBL/GenBank/DDBJ whole genome shotgun (WGS) entry which is preliminary data.</text>
</comment>
<keyword evidence="11" id="KW-1185">Reference proteome</keyword>